<dbReference type="GO" id="GO:0005694">
    <property type="term" value="C:chromosome"/>
    <property type="evidence" value="ECO:0007669"/>
    <property type="project" value="TreeGrafter"/>
</dbReference>
<evidence type="ECO:0000256" key="1">
    <source>
        <dbReference type="ARBA" id="ARBA00004453"/>
    </source>
</evidence>
<dbReference type="EMBL" id="FQVM01000015">
    <property type="protein sequence ID" value="SHE87687.1"/>
    <property type="molecule type" value="Genomic_DNA"/>
</dbReference>
<evidence type="ECO:0000256" key="2">
    <source>
        <dbReference type="ARBA" id="ARBA00006295"/>
    </source>
</evidence>
<dbReference type="InterPro" id="IPR003115">
    <property type="entry name" value="ParB_N"/>
</dbReference>
<dbReference type="PANTHER" id="PTHR33375">
    <property type="entry name" value="CHROMOSOME-PARTITIONING PROTEIN PARB-RELATED"/>
    <property type="match status" value="1"/>
</dbReference>
<evidence type="ECO:0000259" key="6">
    <source>
        <dbReference type="SMART" id="SM00470"/>
    </source>
</evidence>
<dbReference type="RefSeq" id="WP_072896298.1">
    <property type="nucleotide sequence ID" value="NZ_FQVM01000015.1"/>
</dbReference>
<comment type="similarity">
    <text evidence="2">Belongs to the ParB family.</text>
</comment>
<dbReference type="InterPro" id="IPR057240">
    <property type="entry name" value="ParB_dimer_C"/>
</dbReference>
<dbReference type="InterPro" id="IPR036086">
    <property type="entry name" value="ParB/Sulfiredoxin_sf"/>
</dbReference>
<dbReference type="Gene3D" id="1.10.10.2830">
    <property type="match status" value="1"/>
</dbReference>
<dbReference type="FunFam" id="1.10.10.2830:FF:000001">
    <property type="entry name" value="Chromosome partitioning protein ParB"/>
    <property type="match status" value="1"/>
</dbReference>
<keyword evidence="3" id="KW-0159">Chromosome partition</keyword>
<keyword evidence="4" id="KW-0238">DNA-binding</keyword>
<dbReference type="SUPFAM" id="SSF110849">
    <property type="entry name" value="ParB/Sulfiredoxin"/>
    <property type="match status" value="1"/>
</dbReference>
<evidence type="ECO:0000256" key="5">
    <source>
        <dbReference type="SAM" id="MobiDB-lite"/>
    </source>
</evidence>
<dbReference type="SMART" id="SM00470">
    <property type="entry name" value="ParB"/>
    <property type="match status" value="1"/>
</dbReference>
<comment type="subcellular location">
    <subcellularLocation>
        <location evidence="1">Cytoplasm</location>
        <location evidence="1">Nucleoid</location>
    </subcellularLocation>
</comment>
<accession>A0A1M4X2R9</accession>
<dbReference type="Pfam" id="PF02195">
    <property type="entry name" value="ParB_N"/>
    <property type="match status" value="1"/>
</dbReference>
<proteinExistence type="inferred from homology"/>
<evidence type="ECO:0000313" key="7">
    <source>
        <dbReference type="EMBL" id="SHE87687.1"/>
    </source>
</evidence>
<dbReference type="OrthoDB" id="9802051at2"/>
<dbReference type="SUPFAM" id="SSF109709">
    <property type="entry name" value="KorB DNA-binding domain-like"/>
    <property type="match status" value="1"/>
</dbReference>
<dbReference type="AlphaFoldDB" id="A0A1M4X2R9"/>
<evidence type="ECO:0000313" key="8">
    <source>
        <dbReference type="Proteomes" id="UP000184035"/>
    </source>
</evidence>
<dbReference type="STRING" id="1533.SAMN05443638_11557"/>
<feature type="region of interest" description="Disordered" evidence="5">
    <location>
        <begin position="1"/>
        <end position="44"/>
    </location>
</feature>
<dbReference type="Pfam" id="PF17762">
    <property type="entry name" value="HTH_ParB"/>
    <property type="match status" value="1"/>
</dbReference>
<dbReference type="InterPro" id="IPR004437">
    <property type="entry name" value="ParB/RepB/Spo0J"/>
</dbReference>
<evidence type="ECO:0000256" key="4">
    <source>
        <dbReference type="ARBA" id="ARBA00023125"/>
    </source>
</evidence>
<evidence type="ECO:0000256" key="3">
    <source>
        <dbReference type="ARBA" id="ARBA00022829"/>
    </source>
</evidence>
<dbReference type="Pfam" id="PF23552">
    <property type="entry name" value="ParB_C"/>
    <property type="match status" value="1"/>
</dbReference>
<gene>
    <name evidence="7" type="ORF">SAMN05443638_11557</name>
</gene>
<keyword evidence="8" id="KW-1185">Reference proteome</keyword>
<dbReference type="PANTHER" id="PTHR33375:SF1">
    <property type="entry name" value="CHROMOSOME-PARTITIONING PROTEIN PARB-RELATED"/>
    <property type="match status" value="1"/>
</dbReference>
<dbReference type="InterPro" id="IPR041468">
    <property type="entry name" value="HTH_ParB/Spo0J"/>
</dbReference>
<dbReference type="NCBIfam" id="TIGR00180">
    <property type="entry name" value="parB_part"/>
    <property type="match status" value="1"/>
</dbReference>
<sequence length="302" mass="34902">MSKKFGLGKGLGALIPDMSEDDASNKSIKDEEHKDNKEKDSSETIIPLNRIKANNDQPRKYFDGEKIGELAESIKNHGIIQPLILKKDGDFYTIIAGERRWRAAKYLGLKEVPAIIKELNDKEVLEISLIENIQRQDLNPIEEAQAYNKLLKDFNLTQEQLSERLSKSRTSITNTMRLLNLDPRVQQYIIEGVLSEGHGRALLSLKDKELQFNLAQKIVDENLSVRECEKEVKKVLETKDNKKDKEQNKATDNIYYKEIQNKLQNYFGTKVNINSKKDKGKIEIEYYSEDDLQRILDIINYK</sequence>
<dbReference type="InterPro" id="IPR050336">
    <property type="entry name" value="Chromosome_partition/occlusion"/>
</dbReference>
<dbReference type="GO" id="GO:0007059">
    <property type="term" value="P:chromosome segregation"/>
    <property type="evidence" value="ECO:0007669"/>
    <property type="project" value="UniProtKB-KW"/>
</dbReference>
<protein>
    <submittedName>
        <fullName evidence="7">Chromosome partitioning protein, ParB family</fullName>
    </submittedName>
</protein>
<reference evidence="7 8" key="1">
    <citation type="submission" date="2016-11" db="EMBL/GenBank/DDBJ databases">
        <authorList>
            <person name="Jaros S."/>
            <person name="Januszkiewicz K."/>
            <person name="Wedrychowicz H."/>
        </authorList>
    </citation>
    <scope>NUCLEOTIDE SEQUENCE [LARGE SCALE GENOMIC DNA]</scope>
    <source>
        <strain evidence="7 8">DSM 2631</strain>
    </source>
</reference>
<dbReference type="Gene3D" id="3.90.1530.30">
    <property type="match status" value="1"/>
</dbReference>
<dbReference type="CDD" id="cd16393">
    <property type="entry name" value="SPO0J_N"/>
    <property type="match status" value="1"/>
</dbReference>
<dbReference type="GO" id="GO:0009295">
    <property type="term" value="C:nucleoid"/>
    <property type="evidence" value="ECO:0007669"/>
    <property type="project" value="UniProtKB-SubCell"/>
</dbReference>
<feature type="compositionally biased region" description="Basic and acidic residues" evidence="5">
    <location>
        <begin position="23"/>
        <end position="42"/>
    </location>
</feature>
<dbReference type="Proteomes" id="UP000184035">
    <property type="component" value="Unassembled WGS sequence"/>
</dbReference>
<dbReference type="FunFam" id="3.90.1530.30:FF:000001">
    <property type="entry name" value="Chromosome partitioning protein ParB"/>
    <property type="match status" value="1"/>
</dbReference>
<dbReference type="GO" id="GO:0003677">
    <property type="term" value="F:DNA binding"/>
    <property type="evidence" value="ECO:0007669"/>
    <property type="project" value="UniProtKB-KW"/>
</dbReference>
<name>A0A1M4X2R9_9CLOT</name>
<dbReference type="GO" id="GO:0045881">
    <property type="term" value="P:positive regulation of sporulation resulting in formation of a cellular spore"/>
    <property type="evidence" value="ECO:0007669"/>
    <property type="project" value="TreeGrafter"/>
</dbReference>
<feature type="domain" description="ParB-like N-terminal" evidence="6">
    <location>
        <begin position="44"/>
        <end position="133"/>
    </location>
</feature>
<organism evidence="7 8">
    <name type="scientific">Clostridium fallax</name>
    <dbReference type="NCBI Taxonomy" id="1533"/>
    <lineage>
        <taxon>Bacteria</taxon>
        <taxon>Bacillati</taxon>
        <taxon>Bacillota</taxon>
        <taxon>Clostridia</taxon>
        <taxon>Eubacteriales</taxon>
        <taxon>Clostridiaceae</taxon>
        <taxon>Clostridium</taxon>
    </lineage>
</organism>